<dbReference type="Pfam" id="PF00288">
    <property type="entry name" value="GHMP_kinases_N"/>
    <property type="match status" value="1"/>
</dbReference>
<keyword evidence="7 13" id="KW-0418">Kinase</keyword>
<keyword evidence="4 13" id="KW-0444">Lipid biosynthesis</keyword>
<dbReference type="GO" id="GO:0019287">
    <property type="term" value="P:isopentenyl diphosphate biosynthetic process, mevalonate pathway"/>
    <property type="evidence" value="ECO:0007669"/>
    <property type="project" value="UniProtKB-UniRule"/>
</dbReference>
<accession>A0A0L0V9Y1</accession>
<evidence type="ECO:0000256" key="1">
    <source>
        <dbReference type="ARBA" id="ARBA00005017"/>
    </source>
</evidence>
<keyword evidence="10 13" id="KW-0443">Lipid metabolism</keyword>
<dbReference type="AlphaFoldDB" id="A0A0L0V9Y1"/>
<comment type="caution">
    <text evidence="15">The sequence shown here is derived from an EMBL/GenBank/DDBJ whole genome shotgun (WGS) entry which is preliminary data.</text>
</comment>
<evidence type="ECO:0000256" key="10">
    <source>
        <dbReference type="ARBA" id="ARBA00023098"/>
    </source>
</evidence>
<keyword evidence="11 13" id="KW-0753">Steroid metabolism</keyword>
<proteinExistence type="inferred from homology"/>
<dbReference type="InterPro" id="IPR036554">
    <property type="entry name" value="GHMP_kinase_C_sf"/>
</dbReference>
<dbReference type="InterPro" id="IPR035102">
    <property type="entry name" value="Phosphomevalonate_kinase"/>
</dbReference>
<sequence length="559" mass="61465">MNSRETVVSCPGKVLIAGGYLVLDRAHTGIVVGTSSRFYTVIKPNNQRVASDRPQEEGEPKYQQIRLSIRSPQFINAEWSYSIELSPQADLIIQPDTSSSQNKFVELAVRESLRLSLAVQSPDHFILGPSTENHHQNGDSTNQPYPVTITILGDNDFYSQPRENDAPIRAFNRLDTSLKDVHKTGLGSSAAMVTSLCSAIFIHFTPSVDPHCRSTKSLLHNLSQYVHSLAQGKVGSGFDVSAALYGTHVYRRFSPSCLDGLLGSSEDQAHTQLTPSQLKKALDPNLNSSWVDPSTAPVIEPFSIPKFTTLLLADVDAGSHTPSMVGQVLKWKKSESEIADQLWNQLSVQNNQLKVAFKKLEDLSNLDEPNYLSEVRKLSGDSNFHLQNDPSTVAHADDVRTLFIKVSSITKSIRQLMKKMGNQSNVPIEPDSQTHLLDECEQHQGVVGSGVPGAGGYDAIWVLIFTPPLVSESSTVSKVDVKPEHTSINIVIDFLNHWSHSSVRVLSPDSWVIGGSPGLYSKMKVSQDSSAKDCQNGDGIEIFNDLRLVDRLQSPLELF</sequence>
<keyword evidence="6" id="KW-0547">Nucleotide-binding</keyword>
<dbReference type="STRING" id="1165861.A0A0L0V9Y1"/>
<keyword evidence="9 13" id="KW-0752">Steroid biosynthesis</keyword>
<name>A0A0L0V9Y1_9BASI</name>
<evidence type="ECO:0000256" key="6">
    <source>
        <dbReference type="ARBA" id="ARBA00022741"/>
    </source>
</evidence>
<dbReference type="OrthoDB" id="10262935at2759"/>
<evidence type="ECO:0000256" key="13">
    <source>
        <dbReference type="PIRNR" id="PIRNR017288"/>
    </source>
</evidence>
<dbReference type="EMBL" id="AJIL01000086">
    <property type="protein sequence ID" value="KNE96093.1"/>
    <property type="molecule type" value="Genomic_DNA"/>
</dbReference>
<keyword evidence="8" id="KW-0067">ATP-binding</keyword>
<organism evidence="15 16">
    <name type="scientific">Puccinia striiformis f. sp. tritici PST-78</name>
    <dbReference type="NCBI Taxonomy" id="1165861"/>
    <lineage>
        <taxon>Eukaryota</taxon>
        <taxon>Fungi</taxon>
        <taxon>Dikarya</taxon>
        <taxon>Basidiomycota</taxon>
        <taxon>Pucciniomycotina</taxon>
        <taxon>Pucciniomycetes</taxon>
        <taxon>Pucciniales</taxon>
        <taxon>Pucciniaceae</taxon>
        <taxon>Puccinia</taxon>
    </lineage>
</organism>
<evidence type="ECO:0000256" key="7">
    <source>
        <dbReference type="ARBA" id="ARBA00022777"/>
    </source>
</evidence>
<dbReference type="Gene3D" id="3.30.70.890">
    <property type="entry name" value="GHMP kinase, C-terminal domain"/>
    <property type="match status" value="1"/>
</dbReference>
<dbReference type="Proteomes" id="UP000054564">
    <property type="component" value="Unassembled WGS sequence"/>
</dbReference>
<comment type="pathway">
    <text evidence="1 13">Isoprenoid biosynthesis; isopentenyl diphosphate biosynthesis via mevalonate pathway; isopentenyl diphosphate from (R)-mevalonate: step 2/3.</text>
</comment>
<feature type="domain" description="GHMP kinase N-terminal" evidence="14">
    <location>
        <begin position="183"/>
        <end position="246"/>
    </location>
</feature>
<evidence type="ECO:0000256" key="5">
    <source>
        <dbReference type="ARBA" id="ARBA00022679"/>
    </source>
</evidence>
<comment type="catalytic activity">
    <reaction evidence="12">
        <text>(R)-5-phosphomevalonate + ATP = (R)-5-diphosphomevalonate + ADP</text>
        <dbReference type="Rhea" id="RHEA:16341"/>
        <dbReference type="ChEBI" id="CHEBI:30616"/>
        <dbReference type="ChEBI" id="CHEBI:57557"/>
        <dbReference type="ChEBI" id="CHEBI:58146"/>
        <dbReference type="ChEBI" id="CHEBI:456216"/>
        <dbReference type="EC" id="2.7.4.2"/>
    </reaction>
    <physiologicalReaction direction="left-to-right" evidence="12">
        <dbReference type="Rhea" id="RHEA:16342"/>
    </physiologicalReaction>
</comment>
<evidence type="ECO:0000313" key="16">
    <source>
        <dbReference type="Proteomes" id="UP000054564"/>
    </source>
</evidence>
<keyword evidence="16" id="KW-1185">Reference proteome</keyword>
<dbReference type="GO" id="GO:0010142">
    <property type="term" value="P:farnesyl diphosphate biosynthetic process, mevalonate pathway"/>
    <property type="evidence" value="ECO:0007669"/>
    <property type="project" value="TreeGrafter"/>
</dbReference>
<dbReference type="PIRSF" id="PIRSF017288">
    <property type="entry name" value="PMK_GHMP_euk"/>
    <property type="match status" value="1"/>
</dbReference>
<dbReference type="PANTHER" id="PTHR31814:SF2">
    <property type="entry name" value="PHOSPHOMEVALONATE KINASE"/>
    <property type="match status" value="1"/>
</dbReference>
<evidence type="ECO:0000256" key="4">
    <source>
        <dbReference type="ARBA" id="ARBA00022516"/>
    </source>
</evidence>
<dbReference type="InterPro" id="IPR016005">
    <property type="entry name" value="Erg8"/>
</dbReference>
<dbReference type="InterPro" id="IPR014721">
    <property type="entry name" value="Ribsml_uS5_D2-typ_fold_subgr"/>
</dbReference>
<evidence type="ECO:0000259" key="14">
    <source>
        <dbReference type="Pfam" id="PF00288"/>
    </source>
</evidence>
<dbReference type="InterPro" id="IPR020568">
    <property type="entry name" value="Ribosomal_Su5_D2-typ_SF"/>
</dbReference>
<dbReference type="UniPathway" id="UPA00057">
    <property type="reaction ID" value="UER00099"/>
</dbReference>
<dbReference type="EC" id="2.7.4.2" evidence="3 13"/>
<protein>
    <recommendedName>
        <fullName evidence="3 13">Phosphomevalonate kinase</fullName>
        <ecNumber evidence="3 13">2.7.4.2</ecNumber>
    </recommendedName>
</protein>
<dbReference type="GO" id="GO:0005777">
    <property type="term" value="C:peroxisome"/>
    <property type="evidence" value="ECO:0007669"/>
    <property type="project" value="TreeGrafter"/>
</dbReference>
<evidence type="ECO:0000313" key="15">
    <source>
        <dbReference type="EMBL" id="KNE96093.1"/>
    </source>
</evidence>
<dbReference type="InterPro" id="IPR006204">
    <property type="entry name" value="GHMP_kinase_N_dom"/>
</dbReference>
<dbReference type="SUPFAM" id="SSF54211">
    <property type="entry name" value="Ribosomal protein S5 domain 2-like"/>
    <property type="match status" value="1"/>
</dbReference>
<evidence type="ECO:0000256" key="3">
    <source>
        <dbReference type="ARBA" id="ARBA00012958"/>
    </source>
</evidence>
<reference evidence="16" key="1">
    <citation type="submission" date="2014-03" db="EMBL/GenBank/DDBJ databases">
        <title>The Genome Sequence of Puccinia striiformis f. sp. tritici PST-78.</title>
        <authorList>
            <consortium name="The Broad Institute Genome Sequencing Platform"/>
            <person name="Cuomo C."/>
            <person name="Hulbert S."/>
            <person name="Chen X."/>
            <person name="Walker B."/>
            <person name="Young S.K."/>
            <person name="Zeng Q."/>
            <person name="Gargeya S."/>
            <person name="Fitzgerald M."/>
            <person name="Haas B."/>
            <person name="Abouelleil A."/>
            <person name="Alvarado L."/>
            <person name="Arachchi H.M."/>
            <person name="Berlin A.M."/>
            <person name="Chapman S.B."/>
            <person name="Goldberg J."/>
            <person name="Griggs A."/>
            <person name="Gujja S."/>
            <person name="Hansen M."/>
            <person name="Howarth C."/>
            <person name="Imamovic A."/>
            <person name="Larimer J."/>
            <person name="McCowan C."/>
            <person name="Montmayeur A."/>
            <person name="Murphy C."/>
            <person name="Neiman D."/>
            <person name="Pearson M."/>
            <person name="Priest M."/>
            <person name="Roberts A."/>
            <person name="Saif S."/>
            <person name="Shea T."/>
            <person name="Sisk P."/>
            <person name="Sykes S."/>
            <person name="Wortman J."/>
            <person name="Nusbaum C."/>
            <person name="Birren B."/>
        </authorList>
    </citation>
    <scope>NUCLEOTIDE SEQUENCE [LARGE SCALE GENOMIC DNA]</scope>
    <source>
        <strain evidence="16">race PST-78</strain>
    </source>
</reference>
<evidence type="ECO:0000256" key="8">
    <source>
        <dbReference type="ARBA" id="ARBA00022840"/>
    </source>
</evidence>
<evidence type="ECO:0000256" key="2">
    <source>
        <dbReference type="ARBA" id="ARBA00006495"/>
    </source>
</evidence>
<comment type="similarity">
    <text evidence="2 13">Belongs to the GHMP kinase family. Mevalonate kinase subfamily.</text>
</comment>
<dbReference type="Gene3D" id="3.30.230.10">
    <property type="match status" value="1"/>
</dbReference>
<gene>
    <name evidence="15" type="ORF">PSTG_10518</name>
</gene>
<evidence type="ECO:0000256" key="9">
    <source>
        <dbReference type="ARBA" id="ARBA00022955"/>
    </source>
</evidence>
<dbReference type="GO" id="GO:0006696">
    <property type="term" value="P:ergosterol biosynthetic process"/>
    <property type="evidence" value="ECO:0007669"/>
    <property type="project" value="TreeGrafter"/>
</dbReference>
<evidence type="ECO:0000256" key="12">
    <source>
        <dbReference type="ARBA" id="ARBA00029326"/>
    </source>
</evidence>
<dbReference type="PANTHER" id="PTHR31814">
    <property type="match status" value="1"/>
</dbReference>
<evidence type="ECO:0000256" key="11">
    <source>
        <dbReference type="ARBA" id="ARBA00023221"/>
    </source>
</evidence>
<keyword evidence="5 13" id="KW-0808">Transferase</keyword>
<dbReference type="GO" id="GO:0004631">
    <property type="term" value="F:phosphomevalonate kinase activity"/>
    <property type="evidence" value="ECO:0007669"/>
    <property type="project" value="UniProtKB-UniRule"/>
</dbReference>
<dbReference type="GO" id="GO:0005524">
    <property type="term" value="F:ATP binding"/>
    <property type="evidence" value="ECO:0007669"/>
    <property type="project" value="UniProtKB-UniRule"/>
</dbReference>